<evidence type="ECO:0000313" key="3">
    <source>
        <dbReference type="Proteomes" id="UP000190888"/>
    </source>
</evidence>
<gene>
    <name evidence="2" type="ORF">SAMN04488132_1054</name>
</gene>
<reference evidence="2 3" key="1">
    <citation type="submission" date="2017-02" db="EMBL/GenBank/DDBJ databases">
        <authorList>
            <person name="Peterson S.W."/>
        </authorList>
    </citation>
    <scope>NUCLEOTIDE SEQUENCE [LARGE SCALE GENOMIC DNA]</scope>
    <source>
        <strain evidence="2 3">DSM 22335</strain>
    </source>
</reference>
<proteinExistence type="predicted"/>
<organism evidence="2 3">
    <name type="scientific">Sediminibacterium ginsengisoli</name>
    <dbReference type="NCBI Taxonomy" id="413434"/>
    <lineage>
        <taxon>Bacteria</taxon>
        <taxon>Pseudomonadati</taxon>
        <taxon>Bacteroidota</taxon>
        <taxon>Chitinophagia</taxon>
        <taxon>Chitinophagales</taxon>
        <taxon>Chitinophagaceae</taxon>
        <taxon>Sediminibacterium</taxon>
    </lineage>
</organism>
<dbReference type="Proteomes" id="UP000190888">
    <property type="component" value="Unassembled WGS sequence"/>
</dbReference>
<evidence type="ECO:0000313" key="2">
    <source>
        <dbReference type="EMBL" id="SJZ83170.1"/>
    </source>
</evidence>
<protein>
    <recommendedName>
        <fullName evidence="4">DUF983 domain-containing protein</fullName>
    </recommendedName>
</protein>
<dbReference type="RefSeq" id="WP_078831338.1">
    <property type="nucleotide sequence ID" value="NZ_FUWH01000005.1"/>
</dbReference>
<accession>A0A1T4NUY8</accession>
<feature type="transmembrane region" description="Helical" evidence="1">
    <location>
        <begin position="100"/>
        <end position="118"/>
    </location>
</feature>
<dbReference type="AlphaFoldDB" id="A0A1T4NUY8"/>
<name>A0A1T4NUY8_9BACT</name>
<keyword evidence="1" id="KW-1133">Transmembrane helix</keyword>
<evidence type="ECO:0000256" key="1">
    <source>
        <dbReference type="SAM" id="Phobius"/>
    </source>
</evidence>
<sequence>MCATHADHKPNAIISLLQNKCPRCRRGDLFVRSSAYDLKQYRFMQMHGNCPVCNQVVDIEVGFYYGTGFVSYALAIALSVASFIAWWVLVGVSLEDNRVFWWLGVNALLLVVMQPLLMRLSRTLWLWFFVGYSRNWKEGDVYKVERINEGLKDAW</sequence>
<keyword evidence="1" id="KW-0472">Membrane</keyword>
<feature type="transmembrane region" description="Helical" evidence="1">
    <location>
        <begin position="69"/>
        <end position="88"/>
    </location>
</feature>
<dbReference type="EMBL" id="FUWH01000005">
    <property type="protein sequence ID" value="SJZ83170.1"/>
    <property type="molecule type" value="Genomic_DNA"/>
</dbReference>
<keyword evidence="1" id="KW-0812">Transmembrane</keyword>
<dbReference type="STRING" id="413434.SAMN04488132_1054"/>
<evidence type="ECO:0008006" key="4">
    <source>
        <dbReference type="Google" id="ProtNLM"/>
    </source>
</evidence>
<dbReference type="OrthoDB" id="9790326at2"/>
<keyword evidence="3" id="KW-1185">Reference proteome</keyword>